<feature type="domain" description="Glycosyltransferase 2-like" evidence="1">
    <location>
        <begin position="8"/>
        <end position="119"/>
    </location>
</feature>
<dbReference type="Proteomes" id="UP001172911">
    <property type="component" value="Unassembled WGS sequence"/>
</dbReference>
<evidence type="ECO:0000313" key="3">
    <source>
        <dbReference type="Proteomes" id="UP001172911"/>
    </source>
</evidence>
<keyword evidence="3" id="KW-1185">Reference proteome</keyword>
<organism evidence="2 3">
    <name type="scientific">Desulforamulus aquiferis</name>
    <dbReference type="NCBI Taxonomy" id="1397668"/>
    <lineage>
        <taxon>Bacteria</taxon>
        <taxon>Bacillati</taxon>
        <taxon>Bacillota</taxon>
        <taxon>Clostridia</taxon>
        <taxon>Eubacteriales</taxon>
        <taxon>Peptococcaceae</taxon>
        <taxon>Desulforamulus</taxon>
    </lineage>
</organism>
<dbReference type="PANTHER" id="PTHR43630">
    <property type="entry name" value="POLY-BETA-1,6-N-ACETYL-D-GLUCOSAMINE SYNTHASE"/>
    <property type="match status" value="1"/>
</dbReference>
<keyword evidence="2" id="KW-0808">Transferase</keyword>
<dbReference type="SUPFAM" id="SSF53448">
    <property type="entry name" value="Nucleotide-diphospho-sugar transferases"/>
    <property type="match status" value="1"/>
</dbReference>
<dbReference type="EMBL" id="JARPTC010000035">
    <property type="protein sequence ID" value="MDO7789088.1"/>
    <property type="molecule type" value="Genomic_DNA"/>
</dbReference>
<reference evidence="2" key="2">
    <citation type="submission" date="2023-03" db="EMBL/GenBank/DDBJ databases">
        <authorList>
            <person name="Zhang Z."/>
        </authorList>
    </citation>
    <scope>NUCLEOTIDE SEQUENCE</scope>
    <source>
        <strain evidence="2">DSA</strain>
    </source>
</reference>
<dbReference type="InterPro" id="IPR011990">
    <property type="entry name" value="TPR-like_helical_dom_sf"/>
</dbReference>
<dbReference type="InterPro" id="IPR001173">
    <property type="entry name" value="Glyco_trans_2-like"/>
</dbReference>
<name>A0AAW7ZJB7_9FIRM</name>
<reference evidence="2" key="1">
    <citation type="journal article" date="2023" name="J. Hazard. Mater.">
        <title>Anaerobic biodegradation of pyrene and benzo[a]pyrene by a new sulfate-reducing Desulforamulus aquiferis strain DSA.</title>
        <authorList>
            <person name="Zhang Z."/>
            <person name="Sun J."/>
            <person name="Gong X."/>
            <person name="Wang C."/>
            <person name="Wang H."/>
        </authorList>
    </citation>
    <scope>NUCLEOTIDE SEQUENCE</scope>
    <source>
        <strain evidence="2">DSA</strain>
    </source>
</reference>
<protein>
    <submittedName>
        <fullName evidence="2">Glycosyltransferase</fullName>
        <ecNumber evidence="2">2.4.-.-</ecNumber>
    </submittedName>
</protein>
<dbReference type="InterPro" id="IPR029044">
    <property type="entry name" value="Nucleotide-diphossugar_trans"/>
</dbReference>
<sequence length="567" mass="64656">MKDTQKLSLCMIVRNEAANLARCLAGVKDLVDEIVIVDTGSIDNTLDIAKEFGAQIFTSEWQENFSTARNYSLAQATGDWILYLDGDEELIDVNRETIVHLLNQPVEGYYFTIINPTTNQPGGQSIRHVNLRLFRNNPKYRFTGAIHEQIIPSILAAKPQAKLINSKLKIYHHGYQTHSIEEKNKNLRNLNIIKKQVEKEPNNNFYLYNLGVALYQTNDLAGAIDAWEKTLENLDITLGYAPTLFRNYIICLNQANQPGKALEIIKKATSYFPNYTDLYYLKGQSLEKLGEYLKAKKSYQLCLELGNAPEHYVTTTGVSNYLPHNKLGQLMERLDEFEESAYHYLKTYLANPDYPEVMENLGRVLLKVLTTPLDLREYLLDNIINPNPSHSLKLAEILYSAGDYPGCLLYLEQCNMSIVGVRELRLKSYLAMGRLDQLEIELENQYGDSPGESSFQLGKFLFDNNYILEAADHLLKALTAGIETGELYFMLSCICCQRNVLWEAEQLIQRAINTDPERQEYHEKMIDILLQQAIETLKAAIDIFPTNNSFKDLLSSLRDINLPGSND</sequence>
<dbReference type="Gene3D" id="1.25.40.10">
    <property type="entry name" value="Tetratricopeptide repeat domain"/>
    <property type="match status" value="4"/>
</dbReference>
<dbReference type="RefSeq" id="WP_304545604.1">
    <property type="nucleotide sequence ID" value="NZ_JARPTC010000035.1"/>
</dbReference>
<dbReference type="GO" id="GO:0016757">
    <property type="term" value="F:glycosyltransferase activity"/>
    <property type="evidence" value="ECO:0007669"/>
    <property type="project" value="UniProtKB-KW"/>
</dbReference>
<dbReference type="Pfam" id="PF00535">
    <property type="entry name" value="Glycos_transf_2"/>
    <property type="match status" value="1"/>
</dbReference>
<accession>A0AAW7ZJB7</accession>
<evidence type="ECO:0000259" key="1">
    <source>
        <dbReference type="Pfam" id="PF00535"/>
    </source>
</evidence>
<gene>
    <name evidence="2" type="ORF">P6N53_17900</name>
</gene>
<dbReference type="Gene3D" id="3.90.550.10">
    <property type="entry name" value="Spore Coat Polysaccharide Biosynthesis Protein SpsA, Chain A"/>
    <property type="match status" value="1"/>
</dbReference>
<keyword evidence="2" id="KW-0328">Glycosyltransferase</keyword>
<proteinExistence type="predicted"/>
<dbReference type="AlphaFoldDB" id="A0AAW7ZJB7"/>
<dbReference type="SUPFAM" id="SSF48452">
    <property type="entry name" value="TPR-like"/>
    <property type="match status" value="2"/>
</dbReference>
<dbReference type="CDD" id="cd02511">
    <property type="entry name" value="Beta4Glucosyltransferase"/>
    <property type="match status" value="1"/>
</dbReference>
<dbReference type="InterPro" id="IPR019734">
    <property type="entry name" value="TPR_rpt"/>
</dbReference>
<dbReference type="SMART" id="SM00028">
    <property type="entry name" value="TPR"/>
    <property type="match status" value="5"/>
</dbReference>
<dbReference type="EC" id="2.4.-.-" evidence="2"/>
<evidence type="ECO:0000313" key="2">
    <source>
        <dbReference type="EMBL" id="MDO7789088.1"/>
    </source>
</evidence>
<comment type="caution">
    <text evidence="2">The sequence shown here is derived from an EMBL/GenBank/DDBJ whole genome shotgun (WGS) entry which is preliminary data.</text>
</comment>
<dbReference type="PANTHER" id="PTHR43630:SF2">
    <property type="entry name" value="GLYCOSYLTRANSFERASE"/>
    <property type="match status" value="1"/>
</dbReference>